<keyword evidence="3" id="KW-1185">Reference proteome</keyword>
<dbReference type="Proteomes" id="UP000269221">
    <property type="component" value="Unassembled WGS sequence"/>
</dbReference>
<feature type="compositionally biased region" description="Polar residues" evidence="1">
    <location>
        <begin position="1"/>
        <end position="10"/>
    </location>
</feature>
<dbReference type="EMBL" id="QRBI01000108">
    <property type="protein sequence ID" value="RMC11375.1"/>
    <property type="molecule type" value="Genomic_DNA"/>
</dbReference>
<evidence type="ECO:0000313" key="2">
    <source>
        <dbReference type="EMBL" id="RMC11375.1"/>
    </source>
</evidence>
<protein>
    <submittedName>
        <fullName evidence="2">Uncharacterized protein</fullName>
    </submittedName>
</protein>
<reference evidence="2 3" key="1">
    <citation type="submission" date="2018-07" db="EMBL/GenBank/DDBJ databases">
        <title>A high quality draft genome assembly of the barn swallow (H. rustica rustica).</title>
        <authorList>
            <person name="Formenti G."/>
            <person name="Chiara M."/>
            <person name="Poveda L."/>
            <person name="Francoijs K.-J."/>
            <person name="Bonisoli-Alquati A."/>
            <person name="Canova L."/>
            <person name="Gianfranceschi L."/>
            <person name="Horner D.S."/>
            <person name="Saino N."/>
        </authorList>
    </citation>
    <scope>NUCLEOTIDE SEQUENCE [LARGE SCALE GENOMIC DNA]</scope>
    <source>
        <strain evidence="2">Chelidonia</strain>
        <tissue evidence="2">Blood</tissue>
    </source>
</reference>
<gene>
    <name evidence="2" type="ORF">DUI87_11494</name>
</gene>
<name>A0A3M0KED0_HIRRU</name>
<feature type="region of interest" description="Disordered" evidence="1">
    <location>
        <begin position="1"/>
        <end position="40"/>
    </location>
</feature>
<proteinExistence type="predicted"/>
<evidence type="ECO:0000256" key="1">
    <source>
        <dbReference type="SAM" id="MobiDB-lite"/>
    </source>
</evidence>
<evidence type="ECO:0000313" key="3">
    <source>
        <dbReference type="Proteomes" id="UP000269221"/>
    </source>
</evidence>
<dbReference type="AlphaFoldDB" id="A0A3M0KED0"/>
<sequence>MIYEKNQSLKRSGDRRQEALEEQKGSHPMSVAGPGKTRAPCAGTTTPAFKLLLCLGVLTIYIHEADKGKEMDKRVKVVICSFDQTSIASEKMRPSEKRNDLTITQPS</sequence>
<accession>A0A3M0KED0</accession>
<comment type="caution">
    <text evidence="2">The sequence shown here is derived from an EMBL/GenBank/DDBJ whole genome shotgun (WGS) entry which is preliminary data.</text>
</comment>
<feature type="compositionally biased region" description="Basic and acidic residues" evidence="1">
    <location>
        <begin position="11"/>
        <end position="25"/>
    </location>
</feature>
<organism evidence="2 3">
    <name type="scientific">Hirundo rustica rustica</name>
    <dbReference type="NCBI Taxonomy" id="333673"/>
    <lineage>
        <taxon>Eukaryota</taxon>
        <taxon>Metazoa</taxon>
        <taxon>Chordata</taxon>
        <taxon>Craniata</taxon>
        <taxon>Vertebrata</taxon>
        <taxon>Euteleostomi</taxon>
        <taxon>Archelosauria</taxon>
        <taxon>Archosauria</taxon>
        <taxon>Dinosauria</taxon>
        <taxon>Saurischia</taxon>
        <taxon>Theropoda</taxon>
        <taxon>Coelurosauria</taxon>
        <taxon>Aves</taxon>
        <taxon>Neognathae</taxon>
        <taxon>Neoaves</taxon>
        <taxon>Telluraves</taxon>
        <taxon>Australaves</taxon>
        <taxon>Passeriformes</taxon>
        <taxon>Sylvioidea</taxon>
        <taxon>Hirundinidae</taxon>
        <taxon>Hirundo</taxon>
    </lineage>
</organism>